<evidence type="ECO:0000313" key="2">
    <source>
        <dbReference type="EMBL" id="EWY35895.1"/>
    </source>
</evidence>
<gene>
    <name evidence="2" type="ORF">N825_32320</name>
</gene>
<dbReference type="Proteomes" id="UP000019486">
    <property type="component" value="Unassembled WGS sequence"/>
</dbReference>
<sequence length="271" mass="29075">MTTSHGDIVVEDNERDAPVLVLIHGNSSCREVFARQTESELGGNYRLITFDLPGHGKSSDAAQPERTYTRPGLADAIVEMLAKLKISEAALLGWSLGGHIAIEMLGRFDGMTGLILTGTPPVRRGGMADGFARPPHAGLAARRDLSATDIDLFARAMFGEPVEPFLREAMRRSDGRCRERLFEAARAGAGVDQRAAVEGSPVPIAVINGGTDPLIKLDYISGVGYGNLWEGKCHVLEGVGHAPFWHAADEFNAIVGRFLEACSRAGRAGRN</sequence>
<accession>W9GPS1</accession>
<comment type="caution">
    <text evidence="2">The sequence shown here is derived from an EMBL/GenBank/DDBJ whole genome shotgun (WGS) entry which is preliminary data.</text>
</comment>
<dbReference type="GO" id="GO:0016020">
    <property type="term" value="C:membrane"/>
    <property type="evidence" value="ECO:0007669"/>
    <property type="project" value="TreeGrafter"/>
</dbReference>
<name>W9GPS1_9PROT</name>
<dbReference type="InterPro" id="IPR050266">
    <property type="entry name" value="AB_hydrolase_sf"/>
</dbReference>
<dbReference type="STRING" id="1385369.N825_32320"/>
<dbReference type="AlphaFoldDB" id="W9GPS1"/>
<keyword evidence="3" id="KW-1185">Reference proteome</keyword>
<dbReference type="OrthoDB" id="7253779at2"/>
<dbReference type="PRINTS" id="PR00111">
    <property type="entry name" value="ABHYDROLASE"/>
</dbReference>
<protein>
    <submittedName>
        <fullName evidence="2">Alpha/beta hydrolase</fullName>
    </submittedName>
</protein>
<dbReference type="EMBL" id="AVFL01000061">
    <property type="protein sequence ID" value="EWY35895.1"/>
    <property type="molecule type" value="Genomic_DNA"/>
</dbReference>
<reference evidence="2 3" key="1">
    <citation type="submission" date="2013-08" db="EMBL/GenBank/DDBJ databases">
        <title>The genome sequence of Skermanella stibiiresistens.</title>
        <authorList>
            <person name="Zhu W."/>
            <person name="Wang G."/>
        </authorList>
    </citation>
    <scope>NUCLEOTIDE SEQUENCE [LARGE SCALE GENOMIC DNA]</scope>
    <source>
        <strain evidence="2 3">SB22</strain>
    </source>
</reference>
<evidence type="ECO:0000313" key="3">
    <source>
        <dbReference type="Proteomes" id="UP000019486"/>
    </source>
</evidence>
<organism evidence="2 3">
    <name type="scientific">Skermanella stibiiresistens SB22</name>
    <dbReference type="NCBI Taxonomy" id="1385369"/>
    <lineage>
        <taxon>Bacteria</taxon>
        <taxon>Pseudomonadati</taxon>
        <taxon>Pseudomonadota</taxon>
        <taxon>Alphaproteobacteria</taxon>
        <taxon>Rhodospirillales</taxon>
        <taxon>Azospirillaceae</taxon>
        <taxon>Skermanella</taxon>
    </lineage>
</organism>
<dbReference type="GO" id="GO:0016787">
    <property type="term" value="F:hydrolase activity"/>
    <property type="evidence" value="ECO:0007669"/>
    <property type="project" value="UniProtKB-KW"/>
</dbReference>
<dbReference type="Pfam" id="PF12697">
    <property type="entry name" value="Abhydrolase_6"/>
    <property type="match status" value="1"/>
</dbReference>
<keyword evidence="2" id="KW-0378">Hydrolase</keyword>
<dbReference type="Gene3D" id="3.40.50.1820">
    <property type="entry name" value="alpha/beta hydrolase"/>
    <property type="match status" value="1"/>
</dbReference>
<dbReference type="InterPro" id="IPR000073">
    <property type="entry name" value="AB_hydrolase_1"/>
</dbReference>
<dbReference type="PANTHER" id="PTHR43798">
    <property type="entry name" value="MONOACYLGLYCEROL LIPASE"/>
    <property type="match status" value="1"/>
</dbReference>
<dbReference type="PANTHER" id="PTHR43798:SF33">
    <property type="entry name" value="HYDROLASE, PUTATIVE (AFU_ORTHOLOGUE AFUA_2G14860)-RELATED"/>
    <property type="match status" value="1"/>
</dbReference>
<proteinExistence type="predicted"/>
<feature type="domain" description="AB hydrolase-1" evidence="1">
    <location>
        <begin position="20"/>
        <end position="253"/>
    </location>
</feature>
<dbReference type="SUPFAM" id="SSF53474">
    <property type="entry name" value="alpha/beta-Hydrolases"/>
    <property type="match status" value="1"/>
</dbReference>
<dbReference type="InterPro" id="IPR029058">
    <property type="entry name" value="AB_hydrolase_fold"/>
</dbReference>
<evidence type="ECO:0000259" key="1">
    <source>
        <dbReference type="Pfam" id="PF12697"/>
    </source>
</evidence>